<evidence type="ECO:0000313" key="3">
    <source>
        <dbReference type="Proteomes" id="UP001623348"/>
    </source>
</evidence>
<protein>
    <submittedName>
        <fullName evidence="2">AN1-type zinc finger protein 5-like</fullName>
    </submittedName>
</protein>
<reference evidence="2 3" key="1">
    <citation type="submission" date="2024-06" db="EMBL/GenBank/DDBJ databases">
        <title>The draft genome of Grus japonensis, version 3.</title>
        <authorList>
            <person name="Nabeshima K."/>
            <person name="Suzuki S."/>
            <person name="Onuma M."/>
        </authorList>
    </citation>
    <scope>NUCLEOTIDE SEQUENCE [LARGE SCALE GENOMIC DNA]</scope>
    <source>
        <strain evidence="2 3">451A</strain>
    </source>
</reference>
<proteinExistence type="predicted"/>
<feature type="region of interest" description="Disordered" evidence="1">
    <location>
        <begin position="1"/>
        <end position="36"/>
    </location>
</feature>
<comment type="caution">
    <text evidence="2">The sequence shown here is derived from an EMBL/GenBank/DDBJ whole genome shotgun (WGS) entry which is preliminary data.</text>
</comment>
<organism evidence="2 3">
    <name type="scientific">Grus japonensis</name>
    <name type="common">Japanese crane</name>
    <name type="synonym">Red-crowned crane</name>
    <dbReference type="NCBI Taxonomy" id="30415"/>
    <lineage>
        <taxon>Eukaryota</taxon>
        <taxon>Metazoa</taxon>
        <taxon>Chordata</taxon>
        <taxon>Craniata</taxon>
        <taxon>Vertebrata</taxon>
        <taxon>Euteleostomi</taxon>
        <taxon>Archelosauria</taxon>
        <taxon>Archosauria</taxon>
        <taxon>Dinosauria</taxon>
        <taxon>Saurischia</taxon>
        <taxon>Theropoda</taxon>
        <taxon>Coelurosauria</taxon>
        <taxon>Aves</taxon>
        <taxon>Neognathae</taxon>
        <taxon>Neoaves</taxon>
        <taxon>Gruiformes</taxon>
        <taxon>Gruidae</taxon>
        <taxon>Grus</taxon>
    </lineage>
</organism>
<accession>A0ABC9Y3Z7</accession>
<evidence type="ECO:0000313" key="2">
    <source>
        <dbReference type="EMBL" id="GAB0203517.1"/>
    </source>
</evidence>
<sequence>MVRQTVPLQPMEGDGGADIHLQPVEDPTPENVEVPEGSCDPVGVTCTHLVLKYYTRKRALRIESFNANNKAEMSDNSNHFEWRHADLQQKPKAIVKHYTTVTHRSNSVSPKPNTLPSINISPQLAEAISI</sequence>
<evidence type="ECO:0000256" key="1">
    <source>
        <dbReference type="SAM" id="MobiDB-lite"/>
    </source>
</evidence>
<dbReference type="Proteomes" id="UP001623348">
    <property type="component" value="Unassembled WGS sequence"/>
</dbReference>
<dbReference type="AlphaFoldDB" id="A0ABC9Y3Z7"/>
<dbReference type="EMBL" id="BAAFJT010000040">
    <property type="protein sequence ID" value="GAB0203517.1"/>
    <property type="molecule type" value="Genomic_DNA"/>
</dbReference>
<name>A0ABC9Y3Z7_GRUJA</name>
<keyword evidence="3" id="KW-1185">Reference proteome</keyword>
<gene>
    <name evidence="2" type="ORF">GRJ2_002817300</name>
</gene>